<feature type="transmembrane region" description="Helical" evidence="2">
    <location>
        <begin position="28"/>
        <end position="51"/>
    </location>
</feature>
<dbReference type="Proteomes" id="UP000823632">
    <property type="component" value="Unassembled WGS sequence"/>
</dbReference>
<keyword evidence="2" id="KW-0472">Membrane</keyword>
<dbReference type="InterPro" id="IPR003784">
    <property type="entry name" value="BioY"/>
</dbReference>
<dbReference type="Pfam" id="PF02632">
    <property type="entry name" value="BioY"/>
    <property type="match status" value="1"/>
</dbReference>
<dbReference type="AlphaFoldDB" id="A0A9D9DQ59"/>
<feature type="transmembrane region" description="Helical" evidence="2">
    <location>
        <begin position="71"/>
        <end position="91"/>
    </location>
</feature>
<dbReference type="GO" id="GO:0015225">
    <property type="term" value="F:biotin transmembrane transporter activity"/>
    <property type="evidence" value="ECO:0007669"/>
    <property type="project" value="InterPro"/>
</dbReference>
<comment type="caution">
    <text evidence="3">The sequence shown here is derived from an EMBL/GenBank/DDBJ whole genome shotgun (WGS) entry which is preliminary data.</text>
</comment>
<dbReference type="Gene3D" id="1.10.1760.20">
    <property type="match status" value="1"/>
</dbReference>
<feature type="transmembrane region" description="Helical" evidence="2">
    <location>
        <begin position="200"/>
        <end position="224"/>
    </location>
</feature>
<reference evidence="3" key="2">
    <citation type="journal article" date="2021" name="PeerJ">
        <title>Extensive microbial diversity within the chicken gut microbiome revealed by metagenomics and culture.</title>
        <authorList>
            <person name="Gilroy R."/>
            <person name="Ravi A."/>
            <person name="Getino M."/>
            <person name="Pursley I."/>
            <person name="Horton D.L."/>
            <person name="Alikhan N.F."/>
            <person name="Baker D."/>
            <person name="Gharbi K."/>
            <person name="Hall N."/>
            <person name="Watson M."/>
            <person name="Adriaenssens E.M."/>
            <person name="Foster-Nyarko E."/>
            <person name="Jarju S."/>
            <person name="Secka A."/>
            <person name="Antonio M."/>
            <person name="Oren A."/>
            <person name="Chaudhuri R.R."/>
            <person name="La Ragione R."/>
            <person name="Hildebrand F."/>
            <person name="Pallen M.J."/>
        </authorList>
    </citation>
    <scope>NUCLEOTIDE SEQUENCE</scope>
    <source>
        <strain evidence="3">10192</strain>
    </source>
</reference>
<name>A0A9D9DQ59_9BACT</name>
<gene>
    <name evidence="3" type="ORF">IAC76_03795</name>
</gene>
<reference evidence="3" key="1">
    <citation type="submission" date="2020-10" db="EMBL/GenBank/DDBJ databases">
        <authorList>
            <person name="Gilroy R."/>
        </authorList>
    </citation>
    <scope>NUCLEOTIDE SEQUENCE</scope>
    <source>
        <strain evidence="3">10192</strain>
    </source>
</reference>
<proteinExistence type="inferred from homology"/>
<dbReference type="PANTHER" id="PTHR34295">
    <property type="entry name" value="BIOTIN TRANSPORTER BIOY"/>
    <property type="match status" value="1"/>
</dbReference>
<keyword evidence="2" id="KW-0812">Transmembrane</keyword>
<sequence length="225" mass="25413">MTGEEAATERKLRVKTVKPKKKGVRFSIGSLVFILFCSFLLVISTFLQLDITHLILPSKLFSGEPLNFKDFLFTYKFIPQIPAVMFVVGLLGRRLGITSIILYILTGLFIMPVFALGGGWRYIFEYGFGYILAYIPAAFLLGTILKKNGYTYKNTAKAVFLSVILIHLIGLSYMMGLAVLKHTAWSFVGSWLVSQSGLKIVYDFIFSYIAVLIAKYARIVLWLYL</sequence>
<evidence type="ECO:0000256" key="2">
    <source>
        <dbReference type="SAM" id="Phobius"/>
    </source>
</evidence>
<feature type="transmembrane region" description="Helical" evidence="2">
    <location>
        <begin position="126"/>
        <end position="146"/>
    </location>
</feature>
<dbReference type="EMBL" id="JADIND010000080">
    <property type="protein sequence ID" value="MBO8430486.1"/>
    <property type="molecule type" value="Genomic_DNA"/>
</dbReference>
<dbReference type="PANTHER" id="PTHR34295:SF1">
    <property type="entry name" value="BIOTIN TRANSPORTER BIOY"/>
    <property type="match status" value="1"/>
</dbReference>
<comment type="similarity">
    <text evidence="1">Belongs to the BioY family.</text>
</comment>
<feature type="transmembrane region" description="Helical" evidence="2">
    <location>
        <begin position="158"/>
        <end position="180"/>
    </location>
</feature>
<evidence type="ECO:0000313" key="3">
    <source>
        <dbReference type="EMBL" id="MBO8430486.1"/>
    </source>
</evidence>
<dbReference type="GO" id="GO:0005886">
    <property type="term" value="C:plasma membrane"/>
    <property type="evidence" value="ECO:0007669"/>
    <property type="project" value="InterPro"/>
</dbReference>
<protein>
    <submittedName>
        <fullName evidence="3">Biotin transporter BioY</fullName>
    </submittedName>
</protein>
<feature type="transmembrane region" description="Helical" evidence="2">
    <location>
        <begin position="100"/>
        <end position="120"/>
    </location>
</feature>
<accession>A0A9D9DQ59</accession>
<evidence type="ECO:0000313" key="4">
    <source>
        <dbReference type="Proteomes" id="UP000823632"/>
    </source>
</evidence>
<organism evidence="3 4">
    <name type="scientific">Candidatus Scatousia excrementipullorum</name>
    <dbReference type="NCBI Taxonomy" id="2840936"/>
    <lineage>
        <taxon>Bacteria</taxon>
        <taxon>Candidatus Scatousia</taxon>
    </lineage>
</organism>
<keyword evidence="2" id="KW-1133">Transmembrane helix</keyword>
<evidence type="ECO:0000256" key="1">
    <source>
        <dbReference type="ARBA" id="ARBA00010692"/>
    </source>
</evidence>